<comment type="caution">
    <text evidence="1">The sequence shown here is derived from an EMBL/GenBank/DDBJ whole genome shotgun (WGS) entry which is preliminary data.</text>
</comment>
<dbReference type="PANTHER" id="PTHR41317">
    <property type="entry name" value="PD-(D_E)XK NUCLEASE FAMILY TRANSPOSASE"/>
    <property type="match status" value="1"/>
</dbReference>
<dbReference type="Proteomes" id="UP000198394">
    <property type="component" value="Unassembled WGS sequence"/>
</dbReference>
<evidence type="ECO:0000313" key="1">
    <source>
        <dbReference type="EMBL" id="OXB93085.1"/>
    </source>
</evidence>
<dbReference type="InterPro" id="IPR010106">
    <property type="entry name" value="RpnA"/>
</dbReference>
<proteinExistence type="predicted"/>
<dbReference type="EMBL" id="NDYL01000002">
    <property type="protein sequence ID" value="OXB93085.1"/>
    <property type="molecule type" value="Genomic_DNA"/>
</dbReference>
<evidence type="ECO:0000313" key="2">
    <source>
        <dbReference type="Proteomes" id="UP000198394"/>
    </source>
</evidence>
<accession>A0A226QL36</accession>
<name>A0A226QL36_9BACL</name>
<evidence type="ECO:0008006" key="3">
    <source>
        <dbReference type="Google" id="ProtNLM"/>
    </source>
</evidence>
<dbReference type="NCBIfam" id="TIGR01784">
    <property type="entry name" value="T_den_put_tspse"/>
    <property type="match status" value="1"/>
</dbReference>
<organism evidence="1 2">
    <name type="scientific">Parageobacillus galactosidasius</name>
    <dbReference type="NCBI Taxonomy" id="883812"/>
    <lineage>
        <taxon>Bacteria</taxon>
        <taxon>Bacillati</taxon>
        <taxon>Bacillota</taxon>
        <taxon>Bacilli</taxon>
        <taxon>Bacillales</taxon>
        <taxon>Anoxybacillaceae</taxon>
        <taxon>Parageobacillus</taxon>
    </lineage>
</organism>
<gene>
    <name evidence="1" type="ORF">B9L23_18385</name>
</gene>
<dbReference type="PANTHER" id="PTHR41317:SF1">
    <property type="entry name" value="PD-(D_E)XK NUCLEASE FAMILY TRANSPOSASE"/>
    <property type="match status" value="1"/>
</dbReference>
<reference evidence="1 2" key="1">
    <citation type="submission" date="2017-04" db="EMBL/GenBank/DDBJ databases">
        <title>The genome sequence of Parageobacillus galactosidasius DSM 18751.</title>
        <authorList>
            <person name="Ramaloko W.T."/>
            <person name="Koen N."/>
            <person name="Polliack S."/>
            <person name="Aliyu H."/>
            <person name="Lebre P."/>
            <person name="Mohr T."/>
            <person name="Oswald F."/>
            <person name="Zwick M."/>
            <person name="Neumann A."/>
            <person name="Syldatk C."/>
            <person name="Cowan D."/>
            <person name="De Maayer P."/>
        </authorList>
    </citation>
    <scope>NUCLEOTIDE SEQUENCE [LARGE SCALE GENOMIC DNA]</scope>
    <source>
        <strain evidence="1 2">DSM 18751</strain>
    </source>
</reference>
<dbReference type="AlphaFoldDB" id="A0A226QL36"/>
<sequence length="167" mass="19175">MKKMWDEEFVYECLASAAIPSRRFGPAVAATASSRVLQRVSGISEPPTLFDELEEWAMNEQEIREALEEWEKLSVSPENRYAYEMRLKWLRDQLSNLLGERRAGLEEGLKKGRAEGLKKGREEGRKEGVRQVALEMLRAGLDLEMIMSVTKLSREELNELAKKTLDD</sequence>
<keyword evidence="2" id="KW-1185">Reference proteome</keyword>
<protein>
    <recommendedName>
        <fullName evidence="3">Transposase</fullName>
    </recommendedName>
</protein>